<dbReference type="WBParaSite" id="Csp11.Scaffold583.g4737.t1">
    <property type="protein sequence ID" value="Csp11.Scaffold583.g4737.t1"/>
    <property type="gene ID" value="Csp11.Scaffold583.g4737"/>
</dbReference>
<sequence>MPLVCCTAKADVRYSRQMSQSWKEKIDANSYRSTKTPSPAITPSAHSTPTARLTPSASSTPSTTPSTTPSKTPSVTPPPPAPSDPPVRPPAPSFILPAVSSVPVVKIKTPLKEQAENIAAGNENKIIRLKRKEKTEKDAVQLKTTTRSKKKNSATHSISLDAKTSSENDGPKKKSSSEDSGKKKSLMENKSEGGSKEQSETDEKTPQKMKKEITQNFFKHMMESQRARRRTDDARLETMPESSQMNRSARSIKKKTKKTSREPLEKIFKENGEPVWVVQERPESEWQKNEDGVAISNPELALAMSEENVELDEKTCLDRLSDYISCTMSTGTQVPKDFQHDSSASFESLESNNEYFSHDSIVYNTVKNMVELSDAAIKRFEMKKAGMDGAVRPNPPADTTTEPGKAPSTESLKTGLGPNVTINLKNCISVTYDRQHPIASIKKFRKRMNNTHSLENTLNENK</sequence>
<name>A0A1I7TD40_9PELO</name>
<dbReference type="AlphaFoldDB" id="A0A1I7TD40"/>
<organism evidence="2 3">
    <name type="scientific">Caenorhabditis tropicalis</name>
    <dbReference type="NCBI Taxonomy" id="1561998"/>
    <lineage>
        <taxon>Eukaryota</taxon>
        <taxon>Metazoa</taxon>
        <taxon>Ecdysozoa</taxon>
        <taxon>Nematoda</taxon>
        <taxon>Chromadorea</taxon>
        <taxon>Rhabditida</taxon>
        <taxon>Rhabditina</taxon>
        <taxon>Rhabditomorpha</taxon>
        <taxon>Rhabditoidea</taxon>
        <taxon>Rhabditidae</taxon>
        <taxon>Peloderinae</taxon>
        <taxon>Caenorhabditis</taxon>
    </lineage>
</organism>
<feature type="region of interest" description="Disordered" evidence="1">
    <location>
        <begin position="117"/>
        <end position="261"/>
    </location>
</feature>
<protein>
    <submittedName>
        <fullName evidence="3">Flocculation protein FLO11-like</fullName>
    </submittedName>
</protein>
<dbReference type="STRING" id="1561998.A0A1I7TD40"/>
<feature type="region of interest" description="Disordered" evidence="1">
    <location>
        <begin position="14"/>
        <end position="103"/>
    </location>
</feature>
<feature type="compositionally biased region" description="Basic and acidic residues" evidence="1">
    <location>
        <begin position="220"/>
        <end position="238"/>
    </location>
</feature>
<evidence type="ECO:0000256" key="1">
    <source>
        <dbReference type="SAM" id="MobiDB-lite"/>
    </source>
</evidence>
<feature type="compositionally biased region" description="Basic and acidic residues" evidence="1">
    <location>
        <begin position="164"/>
        <end position="213"/>
    </location>
</feature>
<keyword evidence="2" id="KW-1185">Reference proteome</keyword>
<feature type="compositionally biased region" description="Polar residues" evidence="1">
    <location>
        <begin position="240"/>
        <end position="249"/>
    </location>
</feature>
<accession>A0A1I7TD40</accession>
<evidence type="ECO:0000313" key="3">
    <source>
        <dbReference type="WBParaSite" id="Csp11.Scaffold583.g4737.t1"/>
    </source>
</evidence>
<reference evidence="3" key="1">
    <citation type="submission" date="2016-11" db="UniProtKB">
        <authorList>
            <consortium name="WormBaseParasite"/>
        </authorList>
    </citation>
    <scope>IDENTIFICATION</scope>
</reference>
<feature type="compositionally biased region" description="Pro residues" evidence="1">
    <location>
        <begin position="75"/>
        <end position="92"/>
    </location>
</feature>
<feature type="compositionally biased region" description="Polar residues" evidence="1">
    <location>
        <begin position="30"/>
        <end position="46"/>
    </location>
</feature>
<dbReference type="PANTHER" id="PTHR37444:SF1">
    <property type="entry name" value="HUN DOMAIN-CONTAINING PROTEIN-RELATED"/>
    <property type="match status" value="1"/>
</dbReference>
<proteinExistence type="predicted"/>
<feature type="compositionally biased region" description="Low complexity" evidence="1">
    <location>
        <begin position="47"/>
        <end position="74"/>
    </location>
</feature>
<evidence type="ECO:0000313" key="2">
    <source>
        <dbReference type="Proteomes" id="UP000095282"/>
    </source>
</evidence>
<dbReference type="PANTHER" id="PTHR37444">
    <property type="entry name" value="PROTEIN CBG24900-RELATED"/>
    <property type="match status" value="1"/>
</dbReference>
<feature type="compositionally biased region" description="Polar residues" evidence="1">
    <location>
        <begin position="397"/>
        <end position="412"/>
    </location>
</feature>
<dbReference type="Proteomes" id="UP000095282">
    <property type="component" value="Unplaced"/>
</dbReference>
<feature type="compositionally biased region" description="Polar residues" evidence="1">
    <location>
        <begin position="154"/>
        <end position="163"/>
    </location>
</feature>
<feature type="region of interest" description="Disordered" evidence="1">
    <location>
        <begin position="387"/>
        <end position="417"/>
    </location>
</feature>
<dbReference type="eggNOG" id="ENOG502TIQG">
    <property type="taxonomic scope" value="Eukaryota"/>
</dbReference>